<accession>A0A0X3NZ96</accession>
<evidence type="ECO:0000256" key="1">
    <source>
        <dbReference type="SAM" id="SignalP"/>
    </source>
</evidence>
<feature type="chain" id="PRO_5007050823" evidence="1">
    <location>
        <begin position="25"/>
        <end position="104"/>
    </location>
</feature>
<gene>
    <name evidence="2" type="ORF">TR101336</name>
</gene>
<proteinExistence type="predicted"/>
<dbReference type="AlphaFoldDB" id="A0A0X3NZ96"/>
<reference evidence="2" key="1">
    <citation type="submission" date="2016-01" db="EMBL/GenBank/DDBJ databases">
        <title>Reference transcriptome for the parasite Schistocephalus solidus: insights into the molecular evolution of parasitism.</title>
        <authorList>
            <person name="Hebert F.O."/>
            <person name="Grambauer S."/>
            <person name="Barber I."/>
            <person name="Landry C.R."/>
            <person name="Aubin-Horth N."/>
        </authorList>
    </citation>
    <scope>NUCLEOTIDE SEQUENCE</scope>
</reference>
<dbReference type="EMBL" id="GEEE01022183">
    <property type="protein sequence ID" value="JAP41042.1"/>
    <property type="molecule type" value="Transcribed_RNA"/>
</dbReference>
<protein>
    <submittedName>
        <fullName evidence="2">Uncharacterized protein</fullName>
    </submittedName>
</protein>
<keyword evidence="1" id="KW-0732">Signal</keyword>
<organism evidence="2">
    <name type="scientific">Schistocephalus solidus</name>
    <name type="common">Tapeworm</name>
    <dbReference type="NCBI Taxonomy" id="70667"/>
    <lineage>
        <taxon>Eukaryota</taxon>
        <taxon>Metazoa</taxon>
        <taxon>Spiralia</taxon>
        <taxon>Lophotrochozoa</taxon>
        <taxon>Platyhelminthes</taxon>
        <taxon>Cestoda</taxon>
        <taxon>Eucestoda</taxon>
        <taxon>Diphyllobothriidea</taxon>
        <taxon>Diphyllobothriidae</taxon>
        <taxon>Schistocephalus</taxon>
    </lineage>
</organism>
<sequence length="104" mass="12161">MVHYNVFLRIVLLVIDKFQSLSNGAHNTCRIMNMQNDITDNNKGDCYGHFLLIGHHQPYITYRISYLRNRPKYFPKVVVKVNCEGVSTFTFGENFVRVYLNVLS</sequence>
<feature type="signal peptide" evidence="1">
    <location>
        <begin position="1"/>
        <end position="24"/>
    </location>
</feature>
<name>A0A0X3NZ96_SCHSO</name>
<evidence type="ECO:0000313" key="2">
    <source>
        <dbReference type="EMBL" id="JAP41042.1"/>
    </source>
</evidence>